<protein>
    <submittedName>
        <fullName evidence="1">Uncharacterized protein</fullName>
    </submittedName>
</protein>
<dbReference type="EMBL" id="JAWDJX010000056">
    <property type="protein sequence ID" value="KAK3047800.1"/>
    <property type="molecule type" value="Genomic_DNA"/>
</dbReference>
<organism evidence="1 2">
    <name type="scientific">Extremus antarcticus</name>
    <dbReference type="NCBI Taxonomy" id="702011"/>
    <lineage>
        <taxon>Eukaryota</taxon>
        <taxon>Fungi</taxon>
        <taxon>Dikarya</taxon>
        <taxon>Ascomycota</taxon>
        <taxon>Pezizomycotina</taxon>
        <taxon>Dothideomycetes</taxon>
        <taxon>Dothideomycetidae</taxon>
        <taxon>Mycosphaerellales</taxon>
        <taxon>Extremaceae</taxon>
        <taxon>Extremus</taxon>
    </lineage>
</organism>
<proteinExistence type="predicted"/>
<comment type="caution">
    <text evidence="1">The sequence shown here is derived from an EMBL/GenBank/DDBJ whole genome shotgun (WGS) entry which is preliminary data.</text>
</comment>
<sequence length="112" mass="12428">MATGSCSSLCHLAYGSTGERLGRIASDLEVSFLHEAVDENLMLRQAARVMAIANYDLHTSPPIFNMQDRWCAMSKKRGKIQVDSTIEPSHDLRDALTKATIAPKKTQRTLHT</sequence>
<name>A0AAJ0DD16_9PEZI</name>
<evidence type="ECO:0000313" key="2">
    <source>
        <dbReference type="Proteomes" id="UP001271007"/>
    </source>
</evidence>
<dbReference type="AlphaFoldDB" id="A0AAJ0DD16"/>
<keyword evidence="2" id="KW-1185">Reference proteome</keyword>
<evidence type="ECO:0000313" key="1">
    <source>
        <dbReference type="EMBL" id="KAK3047800.1"/>
    </source>
</evidence>
<accession>A0AAJ0DD16</accession>
<reference evidence="1" key="1">
    <citation type="submission" date="2023-04" db="EMBL/GenBank/DDBJ databases">
        <title>Black Yeasts Isolated from many extreme environments.</title>
        <authorList>
            <person name="Coleine C."/>
            <person name="Stajich J.E."/>
            <person name="Selbmann L."/>
        </authorList>
    </citation>
    <scope>NUCLEOTIDE SEQUENCE</scope>
    <source>
        <strain evidence="1">CCFEE 5312</strain>
    </source>
</reference>
<gene>
    <name evidence="1" type="ORF">LTR09_010775</name>
</gene>
<dbReference type="Proteomes" id="UP001271007">
    <property type="component" value="Unassembled WGS sequence"/>
</dbReference>